<reference evidence="5" key="1">
    <citation type="submission" date="2016-10" db="EMBL/GenBank/DDBJ databases">
        <authorList>
            <person name="Varghese N."/>
            <person name="Submissions S."/>
        </authorList>
    </citation>
    <scope>NUCLEOTIDE SEQUENCE [LARGE SCALE GENOMIC DNA]</scope>
    <source>
        <strain evidence="5">DSM 25030</strain>
    </source>
</reference>
<comment type="similarity">
    <text evidence="2">Belongs to the MoaD family.</text>
</comment>
<protein>
    <recommendedName>
        <fullName evidence="3">Molybdopterin synthase sulfur carrier subunit</fullName>
    </recommendedName>
</protein>
<evidence type="ECO:0000256" key="2">
    <source>
        <dbReference type="ARBA" id="ARBA00024200"/>
    </source>
</evidence>
<evidence type="ECO:0000313" key="5">
    <source>
        <dbReference type="Proteomes" id="UP000199592"/>
    </source>
</evidence>
<dbReference type="InterPro" id="IPR003749">
    <property type="entry name" value="ThiS/MoaD-like"/>
</dbReference>
<dbReference type="GO" id="GO:0000166">
    <property type="term" value="F:nucleotide binding"/>
    <property type="evidence" value="ECO:0007669"/>
    <property type="project" value="UniProtKB-KW"/>
</dbReference>
<dbReference type="PANTHER" id="PTHR33359:SF1">
    <property type="entry name" value="MOLYBDOPTERIN SYNTHASE SULFUR CARRIER SUBUNIT"/>
    <property type="match status" value="1"/>
</dbReference>
<proteinExistence type="inferred from homology"/>
<evidence type="ECO:0000256" key="1">
    <source>
        <dbReference type="ARBA" id="ARBA00022741"/>
    </source>
</evidence>
<dbReference type="InterPro" id="IPR012675">
    <property type="entry name" value="Beta-grasp_dom_sf"/>
</dbReference>
<accession>A0A1H2S637</accession>
<dbReference type="InterPro" id="IPR016155">
    <property type="entry name" value="Mopterin_synth/thiamin_S_b"/>
</dbReference>
<dbReference type="GO" id="GO:1990133">
    <property type="term" value="C:molybdopterin adenylyltransferase complex"/>
    <property type="evidence" value="ECO:0007669"/>
    <property type="project" value="TreeGrafter"/>
</dbReference>
<dbReference type="InterPro" id="IPR044672">
    <property type="entry name" value="MOCS2A"/>
</dbReference>
<dbReference type="EMBL" id="FNMY01000001">
    <property type="protein sequence ID" value="SDW26945.1"/>
    <property type="molecule type" value="Genomic_DNA"/>
</dbReference>
<dbReference type="PANTHER" id="PTHR33359">
    <property type="entry name" value="MOLYBDOPTERIN SYNTHASE SULFUR CARRIER SUBUNIT"/>
    <property type="match status" value="1"/>
</dbReference>
<name>A0A1H2S637_9FLAO</name>
<keyword evidence="5" id="KW-1185">Reference proteome</keyword>
<dbReference type="SUPFAM" id="SSF54285">
    <property type="entry name" value="MoaD/ThiS"/>
    <property type="match status" value="1"/>
</dbReference>
<dbReference type="GO" id="GO:0006777">
    <property type="term" value="P:Mo-molybdopterin cofactor biosynthetic process"/>
    <property type="evidence" value="ECO:0007669"/>
    <property type="project" value="InterPro"/>
</dbReference>
<organism evidence="4 5">
    <name type="scientific">Flagellimonas zhangzhouensis</name>
    <dbReference type="NCBI Taxonomy" id="1073328"/>
    <lineage>
        <taxon>Bacteria</taxon>
        <taxon>Pseudomonadati</taxon>
        <taxon>Bacteroidota</taxon>
        <taxon>Flavobacteriia</taxon>
        <taxon>Flavobacteriales</taxon>
        <taxon>Flavobacteriaceae</taxon>
        <taxon>Flagellimonas</taxon>
    </lineage>
</organism>
<keyword evidence="1" id="KW-0547">Nucleotide-binding</keyword>
<dbReference type="STRING" id="1073328.SAMN05216294_2291"/>
<dbReference type="OrthoDB" id="1191081at2"/>
<dbReference type="Proteomes" id="UP000199592">
    <property type="component" value="Unassembled WGS sequence"/>
</dbReference>
<dbReference type="Gene3D" id="3.10.20.30">
    <property type="match status" value="1"/>
</dbReference>
<dbReference type="CDD" id="cd00754">
    <property type="entry name" value="Ubl_MoaD"/>
    <property type="match status" value="1"/>
</dbReference>
<dbReference type="RefSeq" id="WP_090295756.1">
    <property type="nucleotide sequence ID" value="NZ_FNKI01000002.1"/>
</dbReference>
<dbReference type="Pfam" id="PF02597">
    <property type="entry name" value="ThiS"/>
    <property type="match status" value="1"/>
</dbReference>
<evidence type="ECO:0000256" key="3">
    <source>
        <dbReference type="ARBA" id="ARBA00024247"/>
    </source>
</evidence>
<dbReference type="AlphaFoldDB" id="A0A1H2S637"/>
<gene>
    <name evidence="4" type="ORF">SAMN04487892_0938</name>
</gene>
<evidence type="ECO:0000313" key="4">
    <source>
        <dbReference type="EMBL" id="SDW26945.1"/>
    </source>
</evidence>
<sequence>MTVTIKYFGLVAEAAEKFEEVMELHGAITASELKTQCLNGLAIADKDSVQIAVNQNLDDTITLKDGDEVALLPPFAGG</sequence>